<evidence type="ECO:0000256" key="1">
    <source>
        <dbReference type="SAM" id="MobiDB-lite"/>
    </source>
</evidence>
<feature type="region of interest" description="Disordered" evidence="1">
    <location>
        <begin position="1"/>
        <end position="39"/>
    </location>
</feature>
<name>A0ABX7XX67_9BACT</name>
<dbReference type="EMBL" id="CP072369">
    <property type="protein sequence ID" value="QUB86064.1"/>
    <property type="molecule type" value="Genomic_DNA"/>
</dbReference>
<protein>
    <submittedName>
        <fullName evidence="2">RloB domain-containing protein</fullName>
    </submittedName>
</protein>
<keyword evidence="3" id="KW-1185">Reference proteome</keyword>
<evidence type="ECO:0000313" key="3">
    <source>
        <dbReference type="Proteomes" id="UP000682005"/>
    </source>
</evidence>
<dbReference type="Proteomes" id="UP000682005">
    <property type="component" value="Chromosome 2"/>
</dbReference>
<reference evidence="2 3" key="1">
    <citation type="submission" date="2021-03" db="EMBL/GenBank/DDBJ databases">
        <title>Human Oral Microbial Genomes.</title>
        <authorList>
            <person name="Johnston C.D."/>
            <person name="Chen T."/>
            <person name="Dewhirst F.E."/>
        </authorList>
    </citation>
    <scope>NUCLEOTIDE SEQUENCE [LARGE SCALE GENOMIC DNA]</scope>
    <source>
        <strain evidence="2 3">W1435</strain>
    </source>
</reference>
<evidence type="ECO:0000313" key="2">
    <source>
        <dbReference type="EMBL" id="QUB86064.1"/>
    </source>
</evidence>
<proteinExistence type="predicted"/>
<feature type="compositionally biased region" description="Acidic residues" evidence="1">
    <location>
        <begin position="25"/>
        <end position="36"/>
    </location>
</feature>
<gene>
    <name evidence="2" type="ORF">J5A51_02005</name>
</gene>
<dbReference type="Pfam" id="PF13707">
    <property type="entry name" value="RloB"/>
    <property type="match status" value="1"/>
</dbReference>
<dbReference type="RefSeq" id="WP_081784429.1">
    <property type="nucleotide sequence ID" value="NZ_BAKO01000010.1"/>
</dbReference>
<organism evidence="2 3">
    <name type="scientific">Prevotella fusca JCM 17724</name>
    <dbReference type="NCBI Taxonomy" id="1236517"/>
    <lineage>
        <taxon>Bacteria</taxon>
        <taxon>Pseudomonadati</taxon>
        <taxon>Bacteroidota</taxon>
        <taxon>Bacteroidia</taxon>
        <taxon>Bacteroidales</taxon>
        <taxon>Prevotellaceae</taxon>
        <taxon>Prevotella</taxon>
    </lineage>
</organism>
<dbReference type="InterPro" id="IPR025591">
    <property type="entry name" value="RloB"/>
</dbReference>
<feature type="compositionally biased region" description="Basic and acidic residues" evidence="1">
    <location>
        <begin position="9"/>
        <end position="24"/>
    </location>
</feature>
<accession>A0ABX7XX67</accession>
<sequence length="284" mass="32927">MDFSKLTYKKGESEETLEKPVQHEEEVEQSNVEENETVSVDTPSALPLGYQKGDSFRTPSLVLIISGGEKREKDFLKELINGQKISALKVLFFTEERQGLQPYQMQEKWQSICDAGEFVLNNLSHHLDKMDEVFLLSDVDEFYEQLQKILSSKPAADRGNWIISNPCFEIWLYYCYKNDSTHDLACIEPLTVVERSKRLKKVCNEIVKGGLHGQYAFEHLQEGVEHSLEHYREDNNDIPVLFATQMHRLAQFIIGRMNANANEYDAYLKQQQINLEEIRKKSEV</sequence>